<evidence type="ECO:0000259" key="15">
    <source>
        <dbReference type="PROSITE" id="PS50893"/>
    </source>
</evidence>
<keyword evidence="17" id="KW-1185">Reference proteome</keyword>
<protein>
    <recommendedName>
        <fullName evidence="4">Lipopolysaccharide export system ATP-binding protein LptB</fullName>
    </recommendedName>
</protein>
<evidence type="ECO:0000256" key="8">
    <source>
        <dbReference type="ARBA" id="ARBA00022519"/>
    </source>
</evidence>
<keyword evidence="8" id="KW-0997">Cell inner membrane</keyword>
<comment type="subunit">
    <text evidence="14">Component of the lipopolysaccharide transport and assembly complex. The LptBFG transporter is composed of two ATP-binding proteins (LptB) and two transmembrane proteins (LptF and LptG).</text>
</comment>
<dbReference type="GO" id="GO:0055085">
    <property type="term" value="P:transmembrane transport"/>
    <property type="evidence" value="ECO:0007669"/>
    <property type="project" value="InterPro"/>
</dbReference>
<dbReference type="SUPFAM" id="SSF52540">
    <property type="entry name" value="P-loop containing nucleoside triphosphate hydrolases"/>
    <property type="match status" value="1"/>
</dbReference>
<keyword evidence="5" id="KW-0813">Transport</keyword>
<dbReference type="GO" id="GO:0016887">
    <property type="term" value="F:ATP hydrolysis activity"/>
    <property type="evidence" value="ECO:0007669"/>
    <property type="project" value="InterPro"/>
</dbReference>
<feature type="domain" description="ABC transporter" evidence="15">
    <location>
        <begin position="2"/>
        <end position="234"/>
    </location>
</feature>
<dbReference type="PANTHER" id="PTHR45772">
    <property type="entry name" value="CONSERVED COMPONENT OF ABC TRANSPORTER FOR NATURAL AMINO ACIDS-RELATED"/>
    <property type="match status" value="1"/>
</dbReference>
<keyword evidence="16" id="KW-0378">Hydrolase</keyword>
<dbReference type="Proteomes" id="UP000570514">
    <property type="component" value="Unassembled WGS sequence"/>
</dbReference>
<evidence type="ECO:0000256" key="9">
    <source>
        <dbReference type="ARBA" id="ARBA00022741"/>
    </source>
</evidence>
<evidence type="ECO:0000256" key="2">
    <source>
        <dbReference type="ARBA" id="ARBA00004515"/>
    </source>
</evidence>
<reference evidence="16 17" key="1">
    <citation type="submission" date="2020-03" db="EMBL/GenBank/DDBJ databases">
        <title>Genomic Encyclopedia of Type Strains, Phase IV (KMG-IV): sequencing the most valuable type-strain genomes for metagenomic binning, comparative biology and taxonomic classification.</title>
        <authorList>
            <person name="Goeker M."/>
        </authorList>
    </citation>
    <scope>NUCLEOTIDE SEQUENCE [LARGE SCALE GENOMIC DNA]</scope>
    <source>
        <strain evidence="16 17">DSM 19867</strain>
    </source>
</reference>
<comment type="function">
    <text evidence="13">Part of the ABC transporter complex LptBFG involved in the translocation of lipopolysaccharide (LPS) from the inner membrane to the outer membrane. Probably responsible for energy coupling to the transport system.</text>
</comment>
<sequence length="238" mass="26548">MLCVQHLRKSLGGRRIIEDVTLEVGRGEIVGLLGRNGAGKSTSFKMLTGLIIPDAGKISLDGAEITFAPFYERARRGIAYLPQDTFVPRTLSVETNLNIVLEVREPSAKRRRAIAEELLELFHLTDLRRQAVGSLSGGQRRRCEIAITLACEPSFALLDEPFARVDPQAIEEIAALIRQLTSRNIGVLITDHNARELLHMVNRSYVIESGRVLAHGTPEELVDNPDVRRVYLGEEFRI</sequence>
<evidence type="ECO:0000256" key="14">
    <source>
        <dbReference type="ARBA" id="ARBA00026081"/>
    </source>
</evidence>
<evidence type="ECO:0000256" key="13">
    <source>
        <dbReference type="ARBA" id="ARBA00024818"/>
    </source>
</evidence>
<dbReference type="InterPro" id="IPR030921">
    <property type="entry name" value="LPS_export_LptB"/>
</dbReference>
<dbReference type="AlphaFoldDB" id="A0A846MWM1"/>
<dbReference type="GO" id="GO:0005737">
    <property type="term" value="C:cytoplasm"/>
    <property type="evidence" value="ECO:0007669"/>
    <property type="project" value="UniProtKB-SubCell"/>
</dbReference>
<evidence type="ECO:0000256" key="5">
    <source>
        <dbReference type="ARBA" id="ARBA00022448"/>
    </source>
</evidence>
<keyword evidence="10 16" id="KW-0067">ATP-binding</keyword>
<proteinExistence type="inferred from homology"/>
<dbReference type="PANTHER" id="PTHR45772:SF10">
    <property type="entry name" value="LIPOPOLYSACCHARIDE EXPORT SYSTEM ATP-BINDING PROTEIN LPTB"/>
    <property type="match status" value="1"/>
</dbReference>
<evidence type="ECO:0000256" key="4">
    <source>
        <dbReference type="ARBA" id="ARBA00017803"/>
    </source>
</evidence>
<dbReference type="InterPro" id="IPR032823">
    <property type="entry name" value="BCA_ABC_TP_C"/>
</dbReference>
<dbReference type="InterPro" id="IPR003439">
    <property type="entry name" value="ABC_transporter-like_ATP-bd"/>
</dbReference>
<keyword evidence="11" id="KW-1278">Translocase</keyword>
<dbReference type="InterPro" id="IPR003593">
    <property type="entry name" value="AAA+_ATPase"/>
</dbReference>
<dbReference type="Gene3D" id="3.40.50.300">
    <property type="entry name" value="P-loop containing nucleotide triphosphate hydrolases"/>
    <property type="match status" value="1"/>
</dbReference>
<keyword evidence="6" id="KW-1003">Cell membrane</keyword>
<accession>A0A846MWM1</accession>
<dbReference type="NCBIfam" id="TIGR04406">
    <property type="entry name" value="LPS_export_lptB"/>
    <property type="match status" value="1"/>
</dbReference>
<comment type="similarity">
    <text evidence="3">Belongs to the ABC transporter superfamily. Outer membrane lipopolysaccharide export (TC 1.B.42) family.</text>
</comment>
<evidence type="ECO:0000313" key="16">
    <source>
        <dbReference type="EMBL" id="NIK87387.1"/>
    </source>
</evidence>
<evidence type="ECO:0000256" key="12">
    <source>
        <dbReference type="ARBA" id="ARBA00023136"/>
    </source>
</evidence>
<keyword evidence="9" id="KW-0547">Nucleotide-binding</keyword>
<evidence type="ECO:0000256" key="3">
    <source>
        <dbReference type="ARBA" id="ARBA00010865"/>
    </source>
</evidence>
<evidence type="ECO:0000313" key="17">
    <source>
        <dbReference type="Proteomes" id="UP000570514"/>
    </source>
</evidence>
<comment type="caution">
    <text evidence="16">The sequence shown here is derived from an EMBL/GenBank/DDBJ whole genome shotgun (WGS) entry which is preliminary data.</text>
</comment>
<dbReference type="RefSeq" id="WP_167080956.1">
    <property type="nucleotide sequence ID" value="NZ_BAAADC010000001.1"/>
</dbReference>
<dbReference type="GO" id="GO:0043190">
    <property type="term" value="C:ATP-binding cassette (ABC) transporter complex"/>
    <property type="evidence" value="ECO:0007669"/>
    <property type="project" value="InterPro"/>
</dbReference>
<gene>
    <name evidence="16" type="ORF">FHS83_000705</name>
</gene>
<dbReference type="InterPro" id="IPR051120">
    <property type="entry name" value="ABC_AA/LPS_Transport"/>
</dbReference>
<dbReference type="Pfam" id="PF12399">
    <property type="entry name" value="BCA_ABC_TP_C"/>
    <property type="match status" value="1"/>
</dbReference>
<dbReference type="Pfam" id="PF00005">
    <property type="entry name" value="ABC_tran"/>
    <property type="match status" value="1"/>
</dbReference>
<name>A0A846MWM1_9PROT</name>
<dbReference type="GO" id="GO:0005524">
    <property type="term" value="F:ATP binding"/>
    <property type="evidence" value="ECO:0007669"/>
    <property type="project" value="UniProtKB-KW"/>
</dbReference>
<evidence type="ECO:0000256" key="1">
    <source>
        <dbReference type="ARBA" id="ARBA00004496"/>
    </source>
</evidence>
<evidence type="ECO:0000256" key="6">
    <source>
        <dbReference type="ARBA" id="ARBA00022475"/>
    </source>
</evidence>
<keyword evidence="7" id="KW-0963">Cytoplasm</keyword>
<keyword evidence="12" id="KW-0472">Membrane</keyword>
<organism evidence="16 17">
    <name type="scientific">Rhizomicrobium palustre</name>
    <dbReference type="NCBI Taxonomy" id="189966"/>
    <lineage>
        <taxon>Bacteria</taxon>
        <taxon>Pseudomonadati</taxon>
        <taxon>Pseudomonadota</taxon>
        <taxon>Alphaproteobacteria</taxon>
        <taxon>Micropepsales</taxon>
        <taxon>Micropepsaceae</taxon>
        <taxon>Rhizomicrobium</taxon>
    </lineage>
</organism>
<evidence type="ECO:0000256" key="10">
    <source>
        <dbReference type="ARBA" id="ARBA00022840"/>
    </source>
</evidence>
<evidence type="ECO:0000256" key="7">
    <source>
        <dbReference type="ARBA" id="ARBA00022490"/>
    </source>
</evidence>
<dbReference type="SMART" id="SM00382">
    <property type="entry name" value="AAA"/>
    <property type="match status" value="1"/>
</dbReference>
<dbReference type="InterPro" id="IPR027417">
    <property type="entry name" value="P-loop_NTPase"/>
</dbReference>
<comment type="subcellular location">
    <subcellularLocation>
        <location evidence="2">Cell inner membrane</location>
        <topology evidence="2">Peripheral membrane protein</topology>
        <orientation evidence="2">Cytoplasmic side</orientation>
    </subcellularLocation>
    <subcellularLocation>
        <location evidence="1">Cytoplasm</location>
    </subcellularLocation>
</comment>
<dbReference type="PROSITE" id="PS50893">
    <property type="entry name" value="ABC_TRANSPORTER_2"/>
    <property type="match status" value="1"/>
</dbReference>
<dbReference type="EMBL" id="JAASRM010000001">
    <property type="protein sequence ID" value="NIK87387.1"/>
    <property type="molecule type" value="Genomic_DNA"/>
</dbReference>
<evidence type="ECO:0000256" key="11">
    <source>
        <dbReference type="ARBA" id="ARBA00022967"/>
    </source>
</evidence>